<reference evidence="1" key="1">
    <citation type="journal article" date="2015" name="Nature">
        <title>Complex archaea that bridge the gap between prokaryotes and eukaryotes.</title>
        <authorList>
            <person name="Spang A."/>
            <person name="Saw J.H."/>
            <person name="Jorgensen S.L."/>
            <person name="Zaremba-Niedzwiedzka K."/>
            <person name="Martijn J."/>
            <person name="Lind A.E."/>
            <person name="van Eijk R."/>
            <person name="Schleper C."/>
            <person name="Guy L."/>
            <person name="Ettema T.J."/>
        </authorList>
    </citation>
    <scope>NUCLEOTIDE SEQUENCE</scope>
</reference>
<gene>
    <name evidence="1" type="ORF">LCGC14_1305490</name>
</gene>
<comment type="caution">
    <text evidence="1">The sequence shown here is derived from an EMBL/GenBank/DDBJ whole genome shotgun (WGS) entry which is preliminary data.</text>
</comment>
<dbReference type="EMBL" id="LAZR01007660">
    <property type="protein sequence ID" value="KKM83814.1"/>
    <property type="molecule type" value="Genomic_DNA"/>
</dbReference>
<sequence>MSPFTEAHFAATLLECGPHVTGELHTPAYDDYLNAVYSYFFTLFPIKAEFFDTKNGRHEWHVFWQEYMGWVEK</sequence>
<name>A0A0F9KNV9_9ZZZZ</name>
<dbReference type="AlphaFoldDB" id="A0A0F9KNV9"/>
<evidence type="ECO:0000313" key="1">
    <source>
        <dbReference type="EMBL" id="KKM83814.1"/>
    </source>
</evidence>
<protein>
    <submittedName>
        <fullName evidence="1">Uncharacterized protein</fullName>
    </submittedName>
</protein>
<proteinExistence type="predicted"/>
<accession>A0A0F9KNV9</accession>
<organism evidence="1">
    <name type="scientific">marine sediment metagenome</name>
    <dbReference type="NCBI Taxonomy" id="412755"/>
    <lineage>
        <taxon>unclassified sequences</taxon>
        <taxon>metagenomes</taxon>
        <taxon>ecological metagenomes</taxon>
    </lineage>
</organism>